<dbReference type="EMBL" id="AOLY01000042">
    <property type="protein sequence ID" value="EMA27664.1"/>
    <property type="molecule type" value="Genomic_DNA"/>
</dbReference>
<dbReference type="AlphaFoldDB" id="M0L5F6"/>
<protein>
    <submittedName>
        <fullName evidence="1">Urease accessory protein UreF</fullName>
    </submittedName>
</protein>
<keyword evidence="2" id="KW-1185">Reference proteome</keyword>
<evidence type="ECO:0000313" key="2">
    <source>
        <dbReference type="Proteomes" id="UP000011524"/>
    </source>
</evidence>
<comment type="caution">
    <text evidence="1">The sequence shown here is derived from an EMBL/GenBank/DDBJ whole genome shotgun (WGS) entry which is preliminary data.</text>
</comment>
<evidence type="ECO:0000313" key="1">
    <source>
        <dbReference type="EMBL" id="EMA27664.1"/>
    </source>
</evidence>
<name>M0L5F6_HALJT</name>
<accession>M0L5F6</accession>
<dbReference type="Proteomes" id="UP000011524">
    <property type="component" value="Unassembled WGS sequence"/>
</dbReference>
<dbReference type="PATRIC" id="fig|1227453.3.peg.3791"/>
<sequence>MTATVDNSEMGIDKMTPFVPLGAVLAADRERAGQRLFAS</sequence>
<reference evidence="1 2" key="1">
    <citation type="journal article" date="2014" name="PLoS Genet.">
        <title>Phylogenetically driven sequencing of extremely halophilic archaea reveals strategies for static and dynamic osmo-response.</title>
        <authorList>
            <person name="Becker E.A."/>
            <person name="Seitzer P.M."/>
            <person name="Tritt A."/>
            <person name="Larsen D."/>
            <person name="Krusor M."/>
            <person name="Yao A.I."/>
            <person name="Wu D."/>
            <person name="Madern D."/>
            <person name="Eisen J.A."/>
            <person name="Darling A.E."/>
            <person name="Facciotti M.T."/>
        </authorList>
    </citation>
    <scope>NUCLEOTIDE SEQUENCE [LARGE SCALE GENOMIC DNA]</scope>
    <source>
        <strain evidence="2">ATCC 49778 / DSM 6131 / JCM 7785 / NBRC 101032 / NCIMB 13157 / TR-1</strain>
    </source>
</reference>
<gene>
    <name evidence="1" type="ORF">C444_19307</name>
</gene>
<proteinExistence type="predicted"/>
<organism evidence="1 2">
    <name type="scientific">Haloarcula japonica (strain ATCC 49778 / DSM 6131 / JCM 7785 / NBRC 101032 / NCIMB 13157 / TR-1)</name>
    <dbReference type="NCBI Taxonomy" id="1227453"/>
    <lineage>
        <taxon>Archaea</taxon>
        <taxon>Methanobacteriati</taxon>
        <taxon>Methanobacteriota</taxon>
        <taxon>Stenosarchaea group</taxon>
        <taxon>Halobacteria</taxon>
        <taxon>Halobacteriales</taxon>
        <taxon>Haloarculaceae</taxon>
        <taxon>Haloarcula</taxon>
    </lineage>
</organism>